<feature type="transmembrane region" description="Helical" evidence="2">
    <location>
        <begin position="145"/>
        <end position="166"/>
    </location>
</feature>
<dbReference type="STRING" id="4829.A0A168QBA8"/>
<feature type="transmembrane region" description="Helical" evidence="2">
    <location>
        <begin position="238"/>
        <end position="261"/>
    </location>
</feature>
<feature type="region of interest" description="Disordered" evidence="1">
    <location>
        <begin position="334"/>
        <end position="357"/>
    </location>
</feature>
<feature type="compositionally biased region" description="Pro residues" evidence="1">
    <location>
        <begin position="412"/>
        <end position="421"/>
    </location>
</feature>
<keyword evidence="2" id="KW-0812">Transmembrane</keyword>
<dbReference type="InParanoid" id="A0A168QBA8"/>
<dbReference type="AlphaFoldDB" id="A0A168QBA8"/>
<feature type="transmembrane region" description="Helical" evidence="2">
    <location>
        <begin position="104"/>
        <end position="124"/>
    </location>
</feature>
<evidence type="ECO:0000256" key="2">
    <source>
        <dbReference type="SAM" id="Phobius"/>
    </source>
</evidence>
<feature type="region of interest" description="Disordered" evidence="1">
    <location>
        <begin position="275"/>
        <end position="298"/>
    </location>
</feature>
<organism evidence="3">
    <name type="scientific">Absidia glauca</name>
    <name type="common">Pin mould</name>
    <dbReference type="NCBI Taxonomy" id="4829"/>
    <lineage>
        <taxon>Eukaryota</taxon>
        <taxon>Fungi</taxon>
        <taxon>Fungi incertae sedis</taxon>
        <taxon>Mucoromycota</taxon>
        <taxon>Mucoromycotina</taxon>
        <taxon>Mucoromycetes</taxon>
        <taxon>Mucorales</taxon>
        <taxon>Cunninghamellaceae</taxon>
        <taxon>Absidia</taxon>
    </lineage>
</organism>
<keyword evidence="2" id="KW-0472">Membrane</keyword>
<evidence type="ECO:0000256" key="1">
    <source>
        <dbReference type="SAM" id="MobiDB-lite"/>
    </source>
</evidence>
<name>A0A168QBA8_ABSGL</name>
<feature type="transmembrane region" description="Helical" evidence="2">
    <location>
        <begin position="50"/>
        <end position="74"/>
    </location>
</feature>
<keyword evidence="2" id="KW-1133">Transmembrane helix</keyword>
<evidence type="ECO:0000313" key="3">
    <source>
        <dbReference type="EMBL" id="SAM04167.1"/>
    </source>
</evidence>
<evidence type="ECO:0000313" key="4">
    <source>
        <dbReference type="Proteomes" id="UP000078561"/>
    </source>
</evidence>
<feature type="region of interest" description="Disordered" evidence="1">
    <location>
        <begin position="408"/>
        <end position="451"/>
    </location>
</feature>
<accession>A0A168QBA8</accession>
<sequence>MIPATSDFSYLQRDAQEIYLTAFLLMRMWQVDGLKCLSPRRVINGELRSIVTWFMFLLMIAQASWDFLCTYIKYTEGFMQVAPGVIISKPFEAWSPSNQNPIEVMNYIQCVTFSLQVSILLLLQCFWNYLSNAVAKHTFMSSREFTFYIVWTIGTIAMFPILQYFYKHTSLEEVVPQTAYSCERNGKKKDRQVTSRLAYFRDMNLLLSVALVAFGGGMFILCIDGFTTNKVINSHKFAADLLICNTNISSIFLWLIIIGIFHPARVAVEGTKKTTEGTATKDTPIAPHGSVKTTFPNDNDAPISPPGRYFDTYNNSKELYRTESTRALNAHNDTELDYMPPSSPNEEFSPGGRRQQPLNVVSINDPFGKESVSFSMINPNNTNKANNTLSYASAVDYYGVNSANRSTLLSASPPPPPPPFTSPSLDLRSTTASPPPDQDLPPVPASVSSMQNHHYYHAV</sequence>
<dbReference type="OMA" id="AYSCERN"/>
<feature type="transmembrane region" description="Helical" evidence="2">
    <location>
        <begin position="205"/>
        <end position="226"/>
    </location>
</feature>
<protein>
    <submittedName>
        <fullName evidence="3">Uncharacterized protein</fullName>
    </submittedName>
</protein>
<keyword evidence="4" id="KW-1185">Reference proteome</keyword>
<proteinExistence type="predicted"/>
<gene>
    <name evidence="3" type="primary">ABSGL_10027.1 scaffold 11786</name>
</gene>
<dbReference type="Proteomes" id="UP000078561">
    <property type="component" value="Unassembled WGS sequence"/>
</dbReference>
<dbReference type="OrthoDB" id="2384193at2759"/>
<feature type="compositionally biased region" description="Pro residues" evidence="1">
    <location>
        <begin position="433"/>
        <end position="444"/>
    </location>
</feature>
<reference evidence="3" key="1">
    <citation type="submission" date="2016-04" db="EMBL/GenBank/DDBJ databases">
        <authorList>
            <person name="Evans L.H."/>
            <person name="Alamgir A."/>
            <person name="Owens N."/>
            <person name="Weber N.D."/>
            <person name="Virtaneva K."/>
            <person name="Barbian K."/>
            <person name="Babar A."/>
            <person name="Rosenke K."/>
        </authorList>
    </citation>
    <scope>NUCLEOTIDE SEQUENCE [LARGE SCALE GENOMIC DNA]</scope>
    <source>
        <strain evidence="3">CBS 101.48</strain>
    </source>
</reference>
<dbReference type="EMBL" id="LT554351">
    <property type="protein sequence ID" value="SAM04167.1"/>
    <property type="molecule type" value="Genomic_DNA"/>
</dbReference>